<proteinExistence type="predicted"/>
<evidence type="ECO:0000313" key="8">
    <source>
        <dbReference type="EMBL" id="KAF1767579.1"/>
    </source>
</evidence>
<feature type="region of interest" description="Disordered" evidence="6">
    <location>
        <begin position="89"/>
        <end position="540"/>
    </location>
</feature>
<dbReference type="CTD" id="9826421"/>
<feature type="compositionally biased region" description="Basic residues" evidence="6">
    <location>
        <begin position="753"/>
        <end position="769"/>
    </location>
</feature>
<sequence>MAQFFGFGKFYMEIVDLKLKVVNVNSQAMSEFAVGEKCVCIFGGKPYPAKISKIKEHRGVRYYIVHYEGWAKTRDERLPMGTDRLHKGTIEEYNWTHPREETPPVEVSRPTFSEPSTARRKSTGAPRGRKSTTTSDGPSTSTQNPAAAAPSTSTQKPRGRKSAQKAEESPEDSPPSSSDSSSSNPFRKGRKSVPEPDGSSDDSSGDMPAAPASSAAPTSSRTQTSRGRKSGQTSLGPSTATQAPRGRRSVPQPPEENPEVDSPPASSDSSSPTPFRKPQGRKSAPKPEVSSDESSGDMPAAPSAPSTSSRTQTHRGRKSSSGPSTSTQAPRGRRSVAQPPEDPEEDTSAAPTQTPRGRKSVPEPQVSSDDSSGDMPAAPSAPSTSSRTGTPRGRKSQATPGPSTSTQAPRRRRSVPQPPEEDPEEDTPAAPTQTPRGKKRAQKREVSPDESSGDIPAAPLTSPRTGTPRKRKIVQKQSPAGPSTSTQATQRSEENPEESPEESPEDSPSPSPGPSTSTQRQAPQGRRASPGPSTSSQAQRPKFVVDFPIWMKGIIGHDTREFLHNQTTNKLVVRLQPEGRTVDDIIKDYTDSLRVSDENVERMDDDMLDYNDDGTSLDNLSLAHCAKTLKNHFNRLFGRRILYNSEREEHDTLVRVFAYRKKLRYGDVVTDPFQYGFHASKRYGIVHFARMLSRFDNLIESLRLHDAMILYLNLGIKDLMEFLGNNVGRYYDRDADYVPPSYNPIMNMATTRSARKNRPSRPRPRTSSA</sequence>
<dbReference type="InterPro" id="IPR038217">
    <property type="entry name" value="MRG_C_sf"/>
</dbReference>
<dbReference type="GeneID" id="9826421"/>
<dbReference type="InterPro" id="IPR026541">
    <property type="entry name" value="MRG_dom"/>
</dbReference>
<evidence type="ECO:0000256" key="2">
    <source>
        <dbReference type="ARBA" id="ARBA00022853"/>
    </source>
</evidence>
<dbReference type="RefSeq" id="XP_053590477.1">
    <property type="nucleotide sequence ID" value="XM_053726283.1"/>
</dbReference>
<dbReference type="GO" id="GO:0005634">
    <property type="term" value="C:nucleus"/>
    <property type="evidence" value="ECO:0007669"/>
    <property type="project" value="UniProtKB-SubCell"/>
</dbReference>
<feature type="compositionally biased region" description="Low complexity" evidence="6">
    <location>
        <begin position="131"/>
        <end position="142"/>
    </location>
</feature>
<dbReference type="Proteomes" id="UP000483820">
    <property type="component" value="Chromosome II"/>
</dbReference>
<keyword evidence="2" id="KW-0156">Chromatin regulator</keyword>
<dbReference type="InterPro" id="IPR008676">
    <property type="entry name" value="MRG"/>
</dbReference>
<dbReference type="PANTHER" id="PTHR10880:SF48">
    <property type="entry name" value="MORTALITY FACTOR 4 LIKE 2"/>
    <property type="match status" value="1"/>
</dbReference>
<dbReference type="EMBL" id="WUAV01000002">
    <property type="protein sequence ID" value="KAF1767579.1"/>
    <property type="molecule type" value="Genomic_DNA"/>
</dbReference>
<feature type="domain" description="MRG" evidence="7">
    <location>
        <begin position="527"/>
        <end position="738"/>
    </location>
</feature>
<feature type="compositionally biased region" description="Polar residues" evidence="6">
    <location>
        <begin position="475"/>
        <end position="490"/>
    </location>
</feature>
<evidence type="ECO:0000256" key="6">
    <source>
        <dbReference type="SAM" id="MobiDB-lite"/>
    </source>
</evidence>
<feature type="compositionally biased region" description="Low complexity" evidence="6">
    <location>
        <begin position="299"/>
        <end position="309"/>
    </location>
</feature>
<evidence type="ECO:0000313" key="9">
    <source>
        <dbReference type="Proteomes" id="UP000483820"/>
    </source>
</evidence>
<comment type="caution">
    <text evidence="8">The sequence shown here is derived from an EMBL/GenBank/DDBJ whole genome shotgun (WGS) entry which is preliminary data.</text>
</comment>
<dbReference type="InterPro" id="IPR016197">
    <property type="entry name" value="Chromo-like_dom_sf"/>
</dbReference>
<feature type="compositionally biased region" description="Polar residues" evidence="6">
    <location>
        <begin position="396"/>
        <end position="408"/>
    </location>
</feature>
<dbReference type="PANTHER" id="PTHR10880">
    <property type="entry name" value="MORTALITY FACTOR 4-LIKE PROTEIN"/>
    <property type="match status" value="1"/>
</dbReference>
<feature type="compositionally biased region" description="Basic residues" evidence="6">
    <location>
        <begin position="118"/>
        <end position="130"/>
    </location>
</feature>
<evidence type="ECO:0000256" key="5">
    <source>
        <dbReference type="ARBA" id="ARBA00023242"/>
    </source>
</evidence>
<keyword evidence="4" id="KW-0804">Transcription</keyword>
<dbReference type="GO" id="GO:0006325">
    <property type="term" value="P:chromatin organization"/>
    <property type="evidence" value="ECO:0007669"/>
    <property type="project" value="UniProtKB-KW"/>
</dbReference>
<dbReference type="PROSITE" id="PS51640">
    <property type="entry name" value="MRG"/>
    <property type="match status" value="1"/>
</dbReference>
<dbReference type="Gene3D" id="1.10.274.30">
    <property type="entry name" value="MRG domain"/>
    <property type="match status" value="1"/>
</dbReference>
<dbReference type="SUPFAM" id="SSF54160">
    <property type="entry name" value="Chromo domain-like"/>
    <property type="match status" value="1"/>
</dbReference>
<organism evidence="8 9">
    <name type="scientific">Caenorhabditis remanei</name>
    <name type="common">Caenorhabditis vulgaris</name>
    <dbReference type="NCBI Taxonomy" id="31234"/>
    <lineage>
        <taxon>Eukaryota</taxon>
        <taxon>Metazoa</taxon>
        <taxon>Ecdysozoa</taxon>
        <taxon>Nematoda</taxon>
        <taxon>Chromadorea</taxon>
        <taxon>Rhabditida</taxon>
        <taxon>Rhabditina</taxon>
        <taxon>Rhabditomorpha</taxon>
        <taxon>Rhabditoidea</taxon>
        <taxon>Rhabditidae</taxon>
        <taxon>Peloderinae</taxon>
        <taxon>Caenorhabditis</taxon>
    </lineage>
</organism>
<evidence type="ECO:0000256" key="3">
    <source>
        <dbReference type="ARBA" id="ARBA00023015"/>
    </source>
</evidence>
<dbReference type="KEGG" id="crq:GCK72_007538"/>
<protein>
    <recommendedName>
        <fullName evidence="7">MRG domain-containing protein</fullName>
    </recommendedName>
</protein>
<keyword evidence="5" id="KW-0539">Nucleus</keyword>
<gene>
    <name evidence="8" type="ORF">GCK72_007538</name>
</gene>
<name>A0A6A5HJD0_CAERE</name>
<feature type="compositionally biased region" description="Low complexity" evidence="6">
    <location>
        <begin position="376"/>
        <end position="391"/>
    </location>
</feature>
<feature type="compositionally biased region" description="Low complexity" evidence="6">
    <location>
        <begin position="174"/>
        <end position="183"/>
    </location>
</feature>
<evidence type="ECO:0000256" key="4">
    <source>
        <dbReference type="ARBA" id="ARBA00023163"/>
    </source>
</evidence>
<reference evidence="8 9" key="1">
    <citation type="submission" date="2019-12" db="EMBL/GenBank/DDBJ databases">
        <title>Chromosome-level assembly of the Caenorhabditis remanei genome.</title>
        <authorList>
            <person name="Teterina A.A."/>
            <person name="Willis J.H."/>
            <person name="Phillips P.C."/>
        </authorList>
    </citation>
    <scope>NUCLEOTIDE SEQUENCE [LARGE SCALE GENOMIC DNA]</scope>
    <source>
        <strain evidence="8 9">PX506</strain>
        <tissue evidence="8">Whole organism</tissue>
    </source>
</reference>
<keyword evidence="3" id="KW-0805">Transcription regulation</keyword>
<feature type="compositionally biased region" description="Low complexity" evidence="6">
    <location>
        <begin position="205"/>
        <end position="220"/>
    </location>
</feature>
<comment type="subcellular location">
    <subcellularLocation>
        <location evidence="1">Nucleus</location>
    </subcellularLocation>
</comment>
<evidence type="ECO:0000259" key="7">
    <source>
        <dbReference type="Pfam" id="PF05712"/>
    </source>
</evidence>
<feature type="compositionally biased region" description="Low complexity" evidence="6">
    <location>
        <begin position="262"/>
        <end position="274"/>
    </location>
</feature>
<evidence type="ECO:0000256" key="1">
    <source>
        <dbReference type="ARBA" id="ARBA00004123"/>
    </source>
</evidence>
<accession>A0A6A5HJD0</accession>
<dbReference type="GO" id="GO:0006355">
    <property type="term" value="P:regulation of DNA-templated transcription"/>
    <property type="evidence" value="ECO:0007669"/>
    <property type="project" value="InterPro"/>
</dbReference>
<dbReference type="AlphaFoldDB" id="A0A6A5HJD0"/>
<feature type="compositionally biased region" description="Acidic residues" evidence="6">
    <location>
        <begin position="495"/>
        <end position="505"/>
    </location>
</feature>
<feature type="region of interest" description="Disordered" evidence="6">
    <location>
        <begin position="749"/>
        <end position="769"/>
    </location>
</feature>
<feature type="compositionally biased region" description="Polar residues" evidence="6">
    <location>
        <begin position="319"/>
        <end position="329"/>
    </location>
</feature>
<dbReference type="GO" id="GO:0035267">
    <property type="term" value="C:NuA4 histone acetyltransferase complex"/>
    <property type="evidence" value="ECO:0007669"/>
    <property type="project" value="TreeGrafter"/>
</dbReference>
<dbReference type="Pfam" id="PF05712">
    <property type="entry name" value="MRG"/>
    <property type="match status" value="1"/>
</dbReference>
<feature type="compositionally biased region" description="Polar residues" evidence="6">
    <location>
        <begin position="221"/>
        <end position="242"/>
    </location>
</feature>
<dbReference type="Gene3D" id="2.30.30.140">
    <property type="match status" value="1"/>
</dbReference>